<evidence type="ECO:0000313" key="2">
    <source>
        <dbReference type="Proteomes" id="UP000559885"/>
    </source>
</evidence>
<sequence length="132" mass="15094">MTLDFIDRLKDECNKLELAYPLKIGQLDTTDSIALYSLPGGKVIESFYDGTVDKGLNYEFSIKTKDQKQTISILDMLSSYLQEKQDIPSQNNSYIFNEITVVSESYFVGKDEAGFFFYSLTIQANLMIPREE</sequence>
<dbReference type="InterPro" id="IPR024411">
    <property type="entry name" value="Tail_terminator_phage"/>
</dbReference>
<proteinExistence type="predicted"/>
<dbReference type="Pfam" id="PF12691">
    <property type="entry name" value="Phage_tail_terminator_6"/>
    <property type="match status" value="1"/>
</dbReference>
<evidence type="ECO:0000313" key="1">
    <source>
        <dbReference type="EMBL" id="MBC1522412.1"/>
    </source>
</evidence>
<organism evidence="1 2">
    <name type="scientific">Listeria aquatica</name>
    <dbReference type="NCBI Taxonomy" id="1494960"/>
    <lineage>
        <taxon>Bacteria</taxon>
        <taxon>Bacillati</taxon>
        <taxon>Bacillota</taxon>
        <taxon>Bacilli</taxon>
        <taxon>Bacillales</taxon>
        <taxon>Listeriaceae</taxon>
        <taxon>Listeria</taxon>
    </lineage>
</organism>
<protein>
    <submittedName>
        <fullName evidence="1">Minor capsid protein</fullName>
    </submittedName>
</protein>
<dbReference type="AlphaFoldDB" id="A0A841ZSP1"/>
<name>A0A841ZSP1_9LIST</name>
<dbReference type="Proteomes" id="UP000559885">
    <property type="component" value="Unassembled WGS sequence"/>
</dbReference>
<gene>
    <name evidence="1" type="ORF">HB912_12215</name>
</gene>
<dbReference type="RefSeq" id="WP_185374951.1">
    <property type="nucleotide sequence ID" value="NZ_JAARRM010000007.1"/>
</dbReference>
<accession>A0A841ZSP1</accession>
<reference evidence="1 2" key="1">
    <citation type="submission" date="2020-03" db="EMBL/GenBank/DDBJ databases">
        <title>Soil Listeria distribution.</title>
        <authorList>
            <person name="Liao J."/>
            <person name="Wiedmann M."/>
        </authorList>
    </citation>
    <scope>NUCLEOTIDE SEQUENCE [LARGE SCALE GENOMIC DNA]</scope>
    <source>
        <strain evidence="1 2">FSL L7-1507</strain>
    </source>
</reference>
<comment type="caution">
    <text evidence="1">The sequence shown here is derived from an EMBL/GenBank/DDBJ whole genome shotgun (WGS) entry which is preliminary data.</text>
</comment>
<dbReference type="EMBL" id="JAARRM010000007">
    <property type="protein sequence ID" value="MBC1522412.1"/>
    <property type="molecule type" value="Genomic_DNA"/>
</dbReference>